<sequence length="101" mass="10962">MRCGAHAHGKSEREEDEQMEWPLLRFGVYADEASEDFKQDGALPGPISEVVDIDSAADLAARSDDEETNEDENEDNEDNGSDDDGDGGDGSDDDNVGYGDY</sequence>
<dbReference type="EMBL" id="JABCKI010000391">
    <property type="protein sequence ID" value="KAG5650664.1"/>
    <property type="molecule type" value="Genomic_DNA"/>
</dbReference>
<evidence type="ECO:0000256" key="1">
    <source>
        <dbReference type="SAM" id="MobiDB-lite"/>
    </source>
</evidence>
<accession>A0A9P7GHG4</accession>
<organism evidence="2 3">
    <name type="scientific">Sphagnurus paluster</name>
    <dbReference type="NCBI Taxonomy" id="117069"/>
    <lineage>
        <taxon>Eukaryota</taxon>
        <taxon>Fungi</taxon>
        <taxon>Dikarya</taxon>
        <taxon>Basidiomycota</taxon>
        <taxon>Agaricomycotina</taxon>
        <taxon>Agaricomycetes</taxon>
        <taxon>Agaricomycetidae</taxon>
        <taxon>Agaricales</taxon>
        <taxon>Tricholomatineae</taxon>
        <taxon>Lyophyllaceae</taxon>
        <taxon>Sphagnurus</taxon>
    </lineage>
</organism>
<gene>
    <name evidence="2" type="ORF">H0H81_011454</name>
</gene>
<evidence type="ECO:0000313" key="2">
    <source>
        <dbReference type="EMBL" id="KAG5650664.1"/>
    </source>
</evidence>
<dbReference type="AlphaFoldDB" id="A0A9P7GHG4"/>
<dbReference type="Proteomes" id="UP000717328">
    <property type="component" value="Unassembled WGS sequence"/>
</dbReference>
<reference evidence="2" key="2">
    <citation type="submission" date="2021-10" db="EMBL/GenBank/DDBJ databases">
        <title>Phylogenomics reveals ancestral predisposition of the termite-cultivated fungus Termitomyces towards a domesticated lifestyle.</title>
        <authorList>
            <person name="Auxier B."/>
            <person name="Grum-Grzhimaylo A."/>
            <person name="Cardenas M.E."/>
            <person name="Lodge J.D."/>
            <person name="Laessoe T."/>
            <person name="Pedersen O."/>
            <person name="Smith M.E."/>
            <person name="Kuyper T.W."/>
            <person name="Franco-Molano E.A."/>
            <person name="Baroni T.J."/>
            <person name="Aanen D.K."/>
        </authorList>
    </citation>
    <scope>NUCLEOTIDE SEQUENCE</scope>
    <source>
        <strain evidence="2">D49</strain>
    </source>
</reference>
<feature type="compositionally biased region" description="Acidic residues" evidence="1">
    <location>
        <begin position="64"/>
        <end position="95"/>
    </location>
</feature>
<keyword evidence="3" id="KW-1185">Reference proteome</keyword>
<evidence type="ECO:0000313" key="3">
    <source>
        <dbReference type="Proteomes" id="UP000717328"/>
    </source>
</evidence>
<comment type="caution">
    <text evidence="2">The sequence shown here is derived from an EMBL/GenBank/DDBJ whole genome shotgun (WGS) entry which is preliminary data.</text>
</comment>
<protein>
    <submittedName>
        <fullName evidence="2">Uncharacterized protein</fullName>
    </submittedName>
</protein>
<name>A0A9P7GHG4_9AGAR</name>
<proteinExistence type="predicted"/>
<reference evidence="2" key="1">
    <citation type="submission" date="2021-02" db="EMBL/GenBank/DDBJ databases">
        <authorList>
            <person name="Nieuwenhuis M."/>
            <person name="Van De Peppel L.J.J."/>
        </authorList>
    </citation>
    <scope>NUCLEOTIDE SEQUENCE</scope>
    <source>
        <strain evidence="2">D49</strain>
    </source>
</reference>
<feature type="region of interest" description="Disordered" evidence="1">
    <location>
        <begin position="54"/>
        <end position="101"/>
    </location>
</feature>